<evidence type="ECO:0000259" key="5">
    <source>
        <dbReference type="Pfam" id="PF25944"/>
    </source>
</evidence>
<dbReference type="InterPro" id="IPR058625">
    <property type="entry name" value="MdtA-like_BSH"/>
</dbReference>
<dbReference type="Pfam" id="PF25944">
    <property type="entry name" value="Beta-barrel_RND"/>
    <property type="match status" value="1"/>
</dbReference>
<protein>
    <submittedName>
        <fullName evidence="7">Efflux RND transporter periplasmic adaptor subunit</fullName>
    </submittedName>
</protein>
<sequence>MNWVRKIGVFTLVVLLAACSQEQQPTGPRAAAKIEVGYIELKSQPVPQTLELRGRVVAFATAEVRPQVNGIVRSIAFAEGREVKAGDILYQIDDATFRATVAAAEAAVKKAEAATVSAKTTYERNKALAETKAVSEQTVEDARSTLLQAQASEEAAKADLEIARIDLGNATIRAPIGGMIGVSSVSVGALVTANQTAALATIRQIDPVYVDLVDTSANFLRIREAFETGRLERKQGVPMSAGLTLENGTPYKPKGEVSLADMVVGQTTGTFTVRAKFANPERILIPGMFVSASIELGTLANAFLVPQRAVTRGDDGKATVFIVSADEKAVRTEIDTDGTSGNDWIVTAGIKAGDRLIVDGFQSLSDGLAVTPVLATIDSDGVVEQKLATETAPEAGK</sequence>
<dbReference type="InterPro" id="IPR006143">
    <property type="entry name" value="RND_pump_MFP"/>
</dbReference>
<comment type="similarity">
    <text evidence="2">Belongs to the membrane fusion protein (MFP) (TC 8.A.1) family.</text>
</comment>
<dbReference type="Proteomes" id="UP001174932">
    <property type="component" value="Unassembled WGS sequence"/>
</dbReference>
<dbReference type="PANTHER" id="PTHR30158:SF3">
    <property type="entry name" value="MULTIDRUG EFFLUX PUMP SUBUNIT ACRA-RELATED"/>
    <property type="match status" value="1"/>
</dbReference>
<dbReference type="RefSeq" id="WP_304378776.1">
    <property type="nucleotide sequence ID" value="NZ_JAUOZU010000022.1"/>
</dbReference>
<evidence type="ECO:0000256" key="1">
    <source>
        <dbReference type="ARBA" id="ARBA00004196"/>
    </source>
</evidence>
<evidence type="ECO:0000259" key="4">
    <source>
        <dbReference type="Pfam" id="PF25917"/>
    </source>
</evidence>
<reference evidence="7" key="2">
    <citation type="submission" date="2023-07" db="EMBL/GenBank/DDBJ databases">
        <authorList>
            <person name="Shen H."/>
        </authorList>
    </citation>
    <scope>NUCLEOTIDE SEQUENCE</scope>
    <source>
        <strain evidence="7">TNR-22</strain>
    </source>
</reference>
<dbReference type="NCBIfam" id="TIGR01730">
    <property type="entry name" value="RND_mfp"/>
    <property type="match status" value="1"/>
</dbReference>
<dbReference type="Gene3D" id="1.10.287.470">
    <property type="entry name" value="Helix hairpin bin"/>
    <property type="match status" value="1"/>
</dbReference>
<dbReference type="EMBL" id="JAUOZU010000022">
    <property type="protein sequence ID" value="MDO6966847.1"/>
    <property type="molecule type" value="Genomic_DNA"/>
</dbReference>
<dbReference type="Pfam" id="PF25876">
    <property type="entry name" value="HH_MFP_RND"/>
    <property type="match status" value="1"/>
</dbReference>
<dbReference type="InterPro" id="IPR058627">
    <property type="entry name" value="MdtA-like_C"/>
</dbReference>
<organism evidence="7 8">
    <name type="scientific">Rhizobium alvei</name>
    <dbReference type="NCBI Taxonomy" id="1132659"/>
    <lineage>
        <taxon>Bacteria</taxon>
        <taxon>Pseudomonadati</taxon>
        <taxon>Pseudomonadota</taxon>
        <taxon>Alphaproteobacteria</taxon>
        <taxon>Hyphomicrobiales</taxon>
        <taxon>Rhizobiaceae</taxon>
        <taxon>Rhizobium/Agrobacterium group</taxon>
        <taxon>Rhizobium</taxon>
    </lineage>
</organism>
<gene>
    <name evidence="7" type="ORF">Q4481_23075</name>
</gene>
<comment type="subcellular location">
    <subcellularLocation>
        <location evidence="1">Cell envelope</location>
    </subcellularLocation>
</comment>
<evidence type="ECO:0000313" key="8">
    <source>
        <dbReference type="Proteomes" id="UP001174932"/>
    </source>
</evidence>
<feature type="domain" description="Multidrug resistance protein MdtA-like C-terminal permuted SH3" evidence="6">
    <location>
        <begin position="301"/>
        <end position="362"/>
    </location>
</feature>
<dbReference type="PANTHER" id="PTHR30158">
    <property type="entry name" value="ACRA/E-RELATED COMPONENT OF DRUG EFFLUX TRANSPORTER"/>
    <property type="match status" value="1"/>
</dbReference>
<keyword evidence="8" id="KW-1185">Reference proteome</keyword>
<dbReference type="Gene3D" id="2.40.420.20">
    <property type="match status" value="1"/>
</dbReference>
<feature type="domain" description="Multidrug resistance protein MdtA-like alpha-helical hairpin" evidence="3">
    <location>
        <begin position="102"/>
        <end position="167"/>
    </location>
</feature>
<dbReference type="Pfam" id="PF25917">
    <property type="entry name" value="BSH_RND"/>
    <property type="match status" value="1"/>
</dbReference>
<name>A0ABT8YU28_9HYPH</name>
<reference evidence="7" key="1">
    <citation type="journal article" date="2015" name="Int. J. Syst. Evol. Microbiol.">
        <title>Rhizobium alvei sp. nov., isolated from a freshwater river.</title>
        <authorList>
            <person name="Sheu S.Y."/>
            <person name="Huang H.W."/>
            <person name="Young C.C."/>
            <person name="Chen W.M."/>
        </authorList>
    </citation>
    <scope>NUCLEOTIDE SEQUENCE</scope>
    <source>
        <strain evidence="7">TNR-22</strain>
    </source>
</reference>
<dbReference type="Gene3D" id="2.40.50.100">
    <property type="match status" value="1"/>
</dbReference>
<evidence type="ECO:0000313" key="7">
    <source>
        <dbReference type="EMBL" id="MDO6966847.1"/>
    </source>
</evidence>
<dbReference type="Pfam" id="PF25967">
    <property type="entry name" value="RND-MFP_C"/>
    <property type="match status" value="1"/>
</dbReference>
<dbReference type="Gene3D" id="2.40.30.170">
    <property type="match status" value="1"/>
</dbReference>
<feature type="domain" description="Multidrug resistance protein MdtA-like barrel-sandwich hybrid" evidence="4">
    <location>
        <begin position="61"/>
        <end position="202"/>
    </location>
</feature>
<accession>A0ABT8YU28</accession>
<dbReference type="SUPFAM" id="SSF111369">
    <property type="entry name" value="HlyD-like secretion proteins"/>
    <property type="match status" value="1"/>
</dbReference>
<dbReference type="InterPro" id="IPR058626">
    <property type="entry name" value="MdtA-like_b-barrel"/>
</dbReference>
<comment type="caution">
    <text evidence="7">The sequence shown here is derived from an EMBL/GenBank/DDBJ whole genome shotgun (WGS) entry which is preliminary data.</text>
</comment>
<proteinExistence type="inferred from homology"/>
<dbReference type="PROSITE" id="PS51257">
    <property type="entry name" value="PROKAR_LIPOPROTEIN"/>
    <property type="match status" value="1"/>
</dbReference>
<evidence type="ECO:0000256" key="2">
    <source>
        <dbReference type="ARBA" id="ARBA00009477"/>
    </source>
</evidence>
<evidence type="ECO:0000259" key="6">
    <source>
        <dbReference type="Pfam" id="PF25967"/>
    </source>
</evidence>
<evidence type="ECO:0000259" key="3">
    <source>
        <dbReference type="Pfam" id="PF25876"/>
    </source>
</evidence>
<feature type="domain" description="Multidrug resistance protein MdtA-like beta-barrel" evidence="5">
    <location>
        <begin position="207"/>
        <end position="298"/>
    </location>
</feature>
<dbReference type="InterPro" id="IPR058624">
    <property type="entry name" value="MdtA-like_HH"/>
</dbReference>